<proteinExistence type="predicted"/>
<keyword evidence="2" id="KW-1185">Reference proteome</keyword>
<dbReference type="Proteomes" id="UP000596742">
    <property type="component" value="Unassembled WGS sequence"/>
</dbReference>
<accession>A0A8B6BS03</accession>
<protein>
    <submittedName>
        <fullName evidence="1">Uncharacterized protein</fullName>
    </submittedName>
</protein>
<name>A0A8B6BS03_MYTGA</name>
<sequence>MPNLQAFEDMRQNNMERKKDAENEIISDTTQHLNYTDTWDKSFTPPVITLNNLHEHSNEAPPGTPSCTPPVIYRKRFGRVIHKPPRFS</sequence>
<dbReference type="EMBL" id="UYJE01000611">
    <property type="protein sequence ID" value="VDH94607.1"/>
    <property type="molecule type" value="Genomic_DNA"/>
</dbReference>
<dbReference type="AlphaFoldDB" id="A0A8B6BS03"/>
<gene>
    <name evidence="1" type="ORF">MGAL_10B065859</name>
</gene>
<organism evidence="1 2">
    <name type="scientific">Mytilus galloprovincialis</name>
    <name type="common">Mediterranean mussel</name>
    <dbReference type="NCBI Taxonomy" id="29158"/>
    <lineage>
        <taxon>Eukaryota</taxon>
        <taxon>Metazoa</taxon>
        <taxon>Spiralia</taxon>
        <taxon>Lophotrochozoa</taxon>
        <taxon>Mollusca</taxon>
        <taxon>Bivalvia</taxon>
        <taxon>Autobranchia</taxon>
        <taxon>Pteriomorphia</taxon>
        <taxon>Mytilida</taxon>
        <taxon>Mytiloidea</taxon>
        <taxon>Mytilidae</taxon>
        <taxon>Mytilinae</taxon>
        <taxon>Mytilus</taxon>
    </lineage>
</organism>
<dbReference type="OrthoDB" id="10419493at2759"/>
<reference evidence="1" key="1">
    <citation type="submission" date="2018-11" db="EMBL/GenBank/DDBJ databases">
        <authorList>
            <person name="Alioto T."/>
            <person name="Alioto T."/>
        </authorList>
    </citation>
    <scope>NUCLEOTIDE SEQUENCE</scope>
</reference>
<evidence type="ECO:0000313" key="1">
    <source>
        <dbReference type="EMBL" id="VDH94607.1"/>
    </source>
</evidence>
<evidence type="ECO:0000313" key="2">
    <source>
        <dbReference type="Proteomes" id="UP000596742"/>
    </source>
</evidence>
<comment type="caution">
    <text evidence="1">The sequence shown here is derived from an EMBL/GenBank/DDBJ whole genome shotgun (WGS) entry which is preliminary data.</text>
</comment>